<evidence type="ECO:0000313" key="2">
    <source>
        <dbReference type="Proteomes" id="UP000187455"/>
    </source>
</evidence>
<dbReference type="Proteomes" id="UP000187455">
    <property type="component" value="Unassembled WGS sequence"/>
</dbReference>
<reference evidence="1 2" key="1">
    <citation type="journal article" date="2016" name="Mol. Biol. Evol.">
        <title>Genome-Wide Survey of Gut Fungi (Harpellales) Reveals the First Horizontally Transferred Ubiquitin Gene from a Mosquito Host.</title>
        <authorList>
            <person name="Wang Y."/>
            <person name="White M.M."/>
            <person name="Kvist S."/>
            <person name="Moncalvo J.M."/>
        </authorList>
    </citation>
    <scope>NUCLEOTIDE SEQUENCE [LARGE SCALE GENOMIC DNA]</scope>
    <source>
        <strain evidence="1 2">ALG-7-W6</strain>
    </source>
</reference>
<gene>
    <name evidence="1" type="ORF">AYI68_g1907</name>
</gene>
<comment type="caution">
    <text evidence="1">The sequence shown here is derived from an EMBL/GenBank/DDBJ whole genome shotgun (WGS) entry which is preliminary data.</text>
</comment>
<proteinExistence type="predicted"/>
<protein>
    <submittedName>
        <fullName evidence="1">Uncharacterized protein</fullName>
    </submittedName>
</protein>
<dbReference type="AlphaFoldDB" id="A0A1R0H462"/>
<organism evidence="1 2">
    <name type="scientific">Smittium mucronatum</name>
    <dbReference type="NCBI Taxonomy" id="133383"/>
    <lineage>
        <taxon>Eukaryota</taxon>
        <taxon>Fungi</taxon>
        <taxon>Fungi incertae sedis</taxon>
        <taxon>Zoopagomycota</taxon>
        <taxon>Kickxellomycotina</taxon>
        <taxon>Harpellomycetes</taxon>
        <taxon>Harpellales</taxon>
        <taxon>Legeriomycetaceae</taxon>
        <taxon>Smittium</taxon>
    </lineage>
</organism>
<dbReference type="STRING" id="133383.A0A1R0H462"/>
<evidence type="ECO:0000313" key="1">
    <source>
        <dbReference type="EMBL" id="OLY83940.1"/>
    </source>
</evidence>
<sequence>MTPSSLAASVIPQTVSTTTTNIIISTTTTTQTTTTVSVLTVTQIPQPALNDIGVGSSSISLRSLSNLVASVTYSGVVTLTVNPLDSWPELASLYKNYGASLRSLQTTPISSSPSPITSTVSTHTLTVQVVSTSTNVLLVTQTNTDILTVTSAL</sequence>
<name>A0A1R0H462_9FUNG</name>
<dbReference type="EMBL" id="LSSL01000689">
    <property type="protein sequence ID" value="OLY83940.1"/>
    <property type="molecule type" value="Genomic_DNA"/>
</dbReference>
<keyword evidence="2" id="KW-1185">Reference proteome</keyword>
<accession>A0A1R0H462</accession>